<keyword evidence="2" id="KW-0560">Oxidoreductase</keyword>
<dbReference type="Proteomes" id="UP000053477">
    <property type="component" value="Unassembled WGS sequence"/>
</dbReference>
<reference evidence="4 5" key="1">
    <citation type="submission" date="2015-04" db="EMBL/GenBank/DDBJ databases">
        <title>Complete genome sequence of Schizopora paradoxa KUC8140, a cosmopolitan wood degrader in East Asia.</title>
        <authorList>
            <consortium name="DOE Joint Genome Institute"/>
            <person name="Min B."/>
            <person name="Park H."/>
            <person name="Jang Y."/>
            <person name="Kim J.-J."/>
            <person name="Kim K.H."/>
            <person name="Pangilinan J."/>
            <person name="Lipzen A."/>
            <person name="Riley R."/>
            <person name="Grigoriev I.V."/>
            <person name="Spatafora J.W."/>
            <person name="Choi I.-G."/>
        </authorList>
    </citation>
    <scope>NUCLEOTIDE SEQUENCE [LARGE SCALE GENOMIC DNA]</scope>
    <source>
        <strain evidence="4 5">KUC8140</strain>
    </source>
</reference>
<dbReference type="InterPro" id="IPR021765">
    <property type="entry name" value="UstYa-like"/>
</dbReference>
<dbReference type="EMBL" id="KQ085914">
    <property type="protein sequence ID" value="KLO16599.1"/>
    <property type="molecule type" value="Genomic_DNA"/>
</dbReference>
<evidence type="ECO:0000313" key="5">
    <source>
        <dbReference type="Proteomes" id="UP000053477"/>
    </source>
</evidence>
<gene>
    <name evidence="4" type="ORF">SCHPADRAFT_822981</name>
</gene>
<keyword evidence="5" id="KW-1185">Reference proteome</keyword>
<accession>A0A0H2RXW4</accession>
<feature type="non-terminal residue" evidence="4">
    <location>
        <position position="1"/>
    </location>
</feature>
<comment type="similarity">
    <text evidence="3">Belongs to the ustYa family.</text>
</comment>
<dbReference type="PANTHER" id="PTHR33365:SF11">
    <property type="entry name" value="TAT PATHWAY SIGNAL SEQUENCE"/>
    <property type="match status" value="1"/>
</dbReference>
<evidence type="ECO:0000313" key="4">
    <source>
        <dbReference type="EMBL" id="KLO16599.1"/>
    </source>
</evidence>
<dbReference type="AlphaFoldDB" id="A0A0H2RXW4"/>
<dbReference type="OrthoDB" id="3687641at2759"/>
<proteinExistence type="inferred from homology"/>
<dbReference type="GO" id="GO:0016491">
    <property type="term" value="F:oxidoreductase activity"/>
    <property type="evidence" value="ECO:0007669"/>
    <property type="project" value="UniProtKB-KW"/>
</dbReference>
<comment type="pathway">
    <text evidence="1">Mycotoxin biosynthesis.</text>
</comment>
<evidence type="ECO:0000256" key="1">
    <source>
        <dbReference type="ARBA" id="ARBA00004685"/>
    </source>
</evidence>
<dbReference type="InParanoid" id="A0A0H2RXW4"/>
<dbReference type="STRING" id="27342.A0A0H2RXW4"/>
<organism evidence="4 5">
    <name type="scientific">Schizopora paradoxa</name>
    <dbReference type="NCBI Taxonomy" id="27342"/>
    <lineage>
        <taxon>Eukaryota</taxon>
        <taxon>Fungi</taxon>
        <taxon>Dikarya</taxon>
        <taxon>Basidiomycota</taxon>
        <taxon>Agaricomycotina</taxon>
        <taxon>Agaricomycetes</taxon>
        <taxon>Hymenochaetales</taxon>
        <taxon>Schizoporaceae</taxon>
        <taxon>Schizopora</taxon>
    </lineage>
</organism>
<name>A0A0H2RXW4_9AGAM</name>
<dbReference type="Pfam" id="PF11807">
    <property type="entry name" value="UstYa"/>
    <property type="match status" value="1"/>
</dbReference>
<protein>
    <submittedName>
        <fullName evidence="4">Uncharacterized protein</fullName>
    </submittedName>
</protein>
<evidence type="ECO:0000256" key="3">
    <source>
        <dbReference type="ARBA" id="ARBA00035112"/>
    </source>
</evidence>
<evidence type="ECO:0000256" key="2">
    <source>
        <dbReference type="ARBA" id="ARBA00023002"/>
    </source>
</evidence>
<dbReference type="PANTHER" id="PTHR33365">
    <property type="entry name" value="YALI0B05434P"/>
    <property type="match status" value="1"/>
</dbReference>
<sequence>AFNVEFGDPVALRISSTAHYTLDDDDEWSRIIPPGPKGHLVYIRDSADPLKIRPYTVTLFHQLKCLDILRRQFNLLIKESASQMRPLARHCMSYLRQIILCRPNIWLESTRGSRATGSRAYDIVCQDWTRVYEEAEANRKAYNDHLLKDASGDRKY</sequence>
<dbReference type="GO" id="GO:0043386">
    <property type="term" value="P:mycotoxin biosynthetic process"/>
    <property type="evidence" value="ECO:0007669"/>
    <property type="project" value="InterPro"/>
</dbReference>